<dbReference type="Gene3D" id="1.25.40.10">
    <property type="entry name" value="Tetratricopeptide repeat domain"/>
    <property type="match status" value="1"/>
</dbReference>
<dbReference type="Pfam" id="PF26102">
    <property type="entry name" value="Ig_SPL7"/>
    <property type="match status" value="1"/>
</dbReference>
<gene>
    <name evidence="14" type="ORF">OIU79_004692</name>
</gene>
<dbReference type="Gene3D" id="1.25.40.20">
    <property type="entry name" value="Ankyrin repeat-containing domain"/>
    <property type="match status" value="1"/>
</dbReference>
<comment type="caution">
    <text evidence="14">The sequence shown here is derived from an EMBL/GenBank/DDBJ whole genome shotgun (WGS) entry which is preliminary data.</text>
</comment>
<dbReference type="GO" id="GO:0008270">
    <property type="term" value="F:zinc ion binding"/>
    <property type="evidence" value="ECO:0007669"/>
    <property type="project" value="UniProtKB-KW"/>
</dbReference>
<feature type="compositionally biased region" description="Low complexity" evidence="12">
    <location>
        <begin position="498"/>
        <end position="510"/>
    </location>
</feature>
<evidence type="ECO:0000256" key="7">
    <source>
        <dbReference type="ARBA" id="ARBA00023125"/>
    </source>
</evidence>
<dbReference type="InterPro" id="IPR036893">
    <property type="entry name" value="SBP_sf"/>
</dbReference>
<feature type="compositionally biased region" description="Polar residues" evidence="12">
    <location>
        <begin position="481"/>
        <end position="497"/>
    </location>
</feature>
<dbReference type="InterPro" id="IPR044817">
    <property type="entry name" value="SBP-like"/>
</dbReference>
<evidence type="ECO:0000256" key="5">
    <source>
        <dbReference type="ARBA" id="ARBA00022833"/>
    </source>
</evidence>
<dbReference type="GO" id="GO:0003677">
    <property type="term" value="F:DNA binding"/>
    <property type="evidence" value="ECO:0007669"/>
    <property type="project" value="UniProtKB-KW"/>
</dbReference>
<keyword evidence="8" id="KW-0804">Transcription</keyword>
<dbReference type="InterPro" id="IPR004333">
    <property type="entry name" value="SBP_dom"/>
</dbReference>
<keyword evidence="15" id="KW-1185">Reference proteome</keyword>
<organism evidence="14 15">
    <name type="scientific">Salix purpurea</name>
    <name type="common">Purple osier willow</name>
    <dbReference type="NCBI Taxonomy" id="77065"/>
    <lineage>
        <taxon>Eukaryota</taxon>
        <taxon>Viridiplantae</taxon>
        <taxon>Streptophyta</taxon>
        <taxon>Embryophyta</taxon>
        <taxon>Tracheophyta</taxon>
        <taxon>Spermatophyta</taxon>
        <taxon>Magnoliopsida</taxon>
        <taxon>eudicotyledons</taxon>
        <taxon>Gunneridae</taxon>
        <taxon>Pentapetalae</taxon>
        <taxon>rosids</taxon>
        <taxon>fabids</taxon>
        <taxon>Malpighiales</taxon>
        <taxon>Salicaceae</taxon>
        <taxon>Saliceae</taxon>
        <taxon>Salix</taxon>
    </lineage>
</organism>
<dbReference type="InterPro" id="IPR002885">
    <property type="entry name" value="PPR_rpt"/>
</dbReference>
<reference evidence="14" key="2">
    <citation type="journal article" date="2023" name="Int. J. Mol. Sci.">
        <title>De Novo Assembly and Annotation of 11 Diverse Shrub Willow (Salix) Genomes Reveals Novel Gene Organization in Sex-Linked Regions.</title>
        <authorList>
            <person name="Hyden B."/>
            <person name="Feng K."/>
            <person name="Yates T.B."/>
            <person name="Jawdy S."/>
            <person name="Cereghino C."/>
            <person name="Smart L.B."/>
            <person name="Muchero W."/>
        </authorList>
    </citation>
    <scope>NUCLEOTIDE SEQUENCE</scope>
    <source>
        <tissue evidence="14">Shoot tip</tissue>
    </source>
</reference>
<sequence>MEATIGGKSRHFYGPVVSDLKEAGKKNLEWDLNDWKWDGDLFTASPMNSAPSDCRSRQLFPTGPVLNENAGFWNSSSYCSDDNDNLGGDKGKRELEKRRRVVFVEDEDLNYEVGSLNLKLGEQVYPIMDEDAKSGKKKTKVTMTASNRAVCQVEDCRADLSNAKDYHRRHKVCDAHSKASKALVGNVMQRFCQQCSRFHALQEFDEGKRSCRRRLAGHNKRRRKTHLENLVNEGSLNDEKANSYLLISLLRILSNMHSLGKWVIADSSLLGVSWVGGWSFVVTVIFRIISQESHFNIITNSSDQTKDQDLLSHLLKSLANLAGATNGRSLSGSLQGSQGLATARAIVRNHDKAQDALTNGPESARPSSSASRKDDCIISQDHPRPLGQCGTVPISDLVVQKRILDNDAQVGTLQARSGSQSITLFPSRNNLRAKTNEPETTVGKIKLNNFDLNNAYDDSQHYVENLERSHAPVDAGMGSFSCPSDSQKTSPPHTSGKSDSTFSQSPSSSSGEAQIRTDRIVFKLFGKDPNDFPVALRAQILDWLSHSPMDIESYIRPGCIVLTIYLCLEKSKWEEVCLDLGASLNRLLNASSDSFWQTGWVHVRVQNCISFIYNGRVVLDTPLPIKSHKNCRISSITPIAVSLSERTQFVVRGFDIAQPMTRLLCAVEGKYLVQETCYDLMGGADTMNELDKPQHLNFQCSVPNFVGRGFIEVEDHGLSSSFFPFIVAEPEICSEIRMLEDAIMVAETATDMHTIAERMDIKNQALDFIHEMGWLLHRSRLKFRLGQLDPNLDLFPFKRFKWLIQFSMDHDWCAVVRKLLAIVLDGTVDAGEHSSIELALLDMGLLHRAVRRNCRPMVELLLRYIPDKKIGGTGTQQNQLVYGRNSRFMFKPDVVGPAGLTPLHVAASGDGAEDVLDALTDDPGLVGIDAWKRARDSTGLTPYDYAYLRDHHSYIHLIQRKINKKSESGDVVLDIPSSLVDCNFKQKDGQKLPKVTSLHTEKIKMKETHQHCCKLCEQKLVFAASRTSLVYRPAMLSMVAIAAVCLAAKFEIPENTSLYKAVISACARADDLTEMERVFKADEDEQCHPDSRSYHSNMVEASRKEGMDDKIYYLEQEMIADGALSD</sequence>
<feature type="repeat" description="PPR" evidence="11">
    <location>
        <begin position="1055"/>
        <end position="1089"/>
    </location>
</feature>
<evidence type="ECO:0000256" key="10">
    <source>
        <dbReference type="PROSITE-ProRule" id="PRU00470"/>
    </source>
</evidence>
<dbReference type="PANTHER" id="PTHR31251">
    <property type="entry name" value="SQUAMOSA PROMOTER-BINDING-LIKE PROTEIN 4"/>
    <property type="match status" value="1"/>
</dbReference>
<keyword evidence="9" id="KW-0539">Nucleus</keyword>
<reference evidence="14" key="1">
    <citation type="submission" date="2022-11" db="EMBL/GenBank/DDBJ databases">
        <authorList>
            <person name="Hyden B.L."/>
            <person name="Feng K."/>
            <person name="Yates T."/>
            <person name="Jawdy S."/>
            <person name="Smart L.B."/>
            <person name="Muchero W."/>
        </authorList>
    </citation>
    <scope>NUCLEOTIDE SEQUENCE</scope>
    <source>
        <tissue evidence="14">Shoot tip</tissue>
    </source>
</reference>
<dbReference type="Pfam" id="PF03110">
    <property type="entry name" value="SBP"/>
    <property type="match status" value="1"/>
</dbReference>
<dbReference type="AlphaFoldDB" id="A0A9Q0UAR4"/>
<evidence type="ECO:0000256" key="3">
    <source>
        <dbReference type="ARBA" id="ARBA00022737"/>
    </source>
</evidence>
<proteinExistence type="predicted"/>
<dbReference type="Proteomes" id="UP001151532">
    <property type="component" value="Chromosome 8"/>
</dbReference>
<name>A0A9Q0UAR4_SALPP</name>
<evidence type="ECO:0000256" key="6">
    <source>
        <dbReference type="ARBA" id="ARBA00023015"/>
    </source>
</evidence>
<keyword evidence="5" id="KW-0862">Zinc</keyword>
<dbReference type="OrthoDB" id="514967at2759"/>
<feature type="compositionally biased region" description="Low complexity" evidence="12">
    <location>
        <begin position="361"/>
        <end position="370"/>
    </location>
</feature>
<evidence type="ECO:0000256" key="8">
    <source>
        <dbReference type="ARBA" id="ARBA00023163"/>
    </source>
</evidence>
<feature type="domain" description="SBP-type" evidence="13">
    <location>
        <begin position="148"/>
        <end position="225"/>
    </location>
</feature>
<keyword evidence="2" id="KW-0479">Metal-binding</keyword>
<evidence type="ECO:0000313" key="14">
    <source>
        <dbReference type="EMBL" id="KAJ6726604.1"/>
    </source>
</evidence>
<dbReference type="GO" id="GO:0005634">
    <property type="term" value="C:nucleus"/>
    <property type="evidence" value="ECO:0007669"/>
    <property type="project" value="UniProtKB-SubCell"/>
</dbReference>
<keyword evidence="4 10" id="KW-0863">Zinc-finger</keyword>
<dbReference type="SUPFAM" id="SSF48403">
    <property type="entry name" value="Ankyrin repeat"/>
    <property type="match status" value="1"/>
</dbReference>
<dbReference type="SUPFAM" id="SSF103612">
    <property type="entry name" value="SBT domain"/>
    <property type="match status" value="1"/>
</dbReference>
<feature type="region of interest" description="Disordered" evidence="12">
    <location>
        <begin position="474"/>
        <end position="513"/>
    </location>
</feature>
<comment type="subcellular location">
    <subcellularLocation>
        <location evidence="1">Nucleus</location>
    </subcellularLocation>
</comment>
<feature type="compositionally biased region" description="Basic and acidic residues" evidence="12">
    <location>
        <begin position="371"/>
        <end position="384"/>
    </location>
</feature>
<feature type="region of interest" description="Disordered" evidence="12">
    <location>
        <begin position="352"/>
        <end position="384"/>
    </location>
</feature>
<dbReference type="PROSITE" id="PS51375">
    <property type="entry name" value="PPR"/>
    <property type="match status" value="1"/>
</dbReference>
<evidence type="ECO:0000256" key="12">
    <source>
        <dbReference type="SAM" id="MobiDB-lite"/>
    </source>
</evidence>
<dbReference type="InterPro" id="IPR011990">
    <property type="entry name" value="TPR-like_helical_dom_sf"/>
</dbReference>
<dbReference type="FunFam" id="4.10.1100.10:FF:000001">
    <property type="entry name" value="Squamosa promoter-binding-like protein 14"/>
    <property type="match status" value="1"/>
</dbReference>
<evidence type="ECO:0000256" key="2">
    <source>
        <dbReference type="ARBA" id="ARBA00022723"/>
    </source>
</evidence>
<dbReference type="PROSITE" id="PS51141">
    <property type="entry name" value="ZF_SBP"/>
    <property type="match status" value="1"/>
</dbReference>
<evidence type="ECO:0000256" key="11">
    <source>
        <dbReference type="PROSITE-ProRule" id="PRU00708"/>
    </source>
</evidence>
<keyword evidence="3" id="KW-0677">Repeat</keyword>
<evidence type="ECO:0000256" key="1">
    <source>
        <dbReference type="ARBA" id="ARBA00004123"/>
    </source>
</evidence>
<keyword evidence="6" id="KW-0805">Transcription regulation</keyword>
<evidence type="ECO:0000256" key="4">
    <source>
        <dbReference type="ARBA" id="ARBA00022771"/>
    </source>
</evidence>
<dbReference type="Gene3D" id="4.10.1100.10">
    <property type="entry name" value="Transcription factor, SBP-box domain"/>
    <property type="match status" value="1"/>
</dbReference>
<evidence type="ECO:0000256" key="9">
    <source>
        <dbReference type="ARBA" id="ARBA00023242"/>
    </source>
</evidence>
<dbReference type="InterPro" id="IPR036770">
    <property type="entry name" value="Ankyrin_rpt-contain_sf"/>
</dbReference>
<protein>
    <submittedName>
        <fullName evidence="14">TRANSCRIPTION FACTOR SBP FAMILY-RELATED</fullName>
    </submittedName>
</protein>
<evidence type="ECO:0000313" key="15">
    <source>
        <dbReference type="Proteomes" id="UP001151532"/>
    </source>
</evidence>
<dbReference type="PANTHER" id="PTHR31251:SF211">
    <property type="entry name" value="SQUAMOSA PROMOTER-BINDING-LIKE PROTEIN 1"/>
    <property type="match status" value="1"/>
</dbReference>
<accession>A0A9Q0UAR4</accession>
<keyword evidence="7" id="KW-0238">DNA-binding</keyword>
<dbReference type="EMBL" id="JAPFFK010000013">
    <property type="protein sequence ID" value="KAJ6726604.1"/>
    <property type="molecule type" value="Genomic_DNA"/>
</dbReference>
<evidence type="ECO:0000259" key="13">
    <source>
        <dbReference type="PROSITE" id="PS51141"/>
    </source>
</evidence>